<feature type="transmembrane region" description="Helical" evidence="14">
    <location>
        <begin position="305"/>
        <end position="328"/>
    </location>
</feature>
<feature type="active site" description="Proton donor" evidence="10">
    <location>
        <position position="731"/>
    </location>
</feature>
<evidence type="ECO:0000256" key="4">
    <source>
        <dbReference type="ARBA" id="ARBA00022692"/>
    </source>
</evidence>
<feature type="binding site" evidence="11">
    <location>
        <position position="855"/>
    </location>
    <ligand>
        <name>Ca(2+)</name>
        <dbReference type="ChEBI" id="CHEBI:29108"/>
    </ligand>
</feature>
<feature type="coiled-coil region" evidence="13">
    <location>
        <begin position="118"/>
        <end position="145"/>
    </location>
</feature>
<dbReference type="PRINTS" id="PR00747">
    <property type="entry name" value="GLYHDRLASE47"/>
</dbReference>
<keyword evidence="12" id="KW-0326">Glycosidase</keyword>
<keyword evidence="5" id="KW-0256">Endoplasmic reticulum</keyword>
<keyword evidence="12" id="KW-0378">Hydrolase</keyword>
<dbReference type="GO" id="GO:0004571">
    <property type="term" value="F:mannosyl-oligosaccharide 1,2-alpha-mannosidase activity"/>
    <property type="evidence" value="ECO:0007669"/>
    <property type="project" value="InterPro"/>
</dbReference>
<dbReference type="InterPro" id="IPR044674">
    <property type="entry name" value="EDEM1/2/3"/>
</dbReference>
<evidence type="ECO:0000256" key="7">
    <source>
        <dbReference type="ARBA" id="ARBA00023136"/>
    </source>
</evidence>
<evidence type="ECO:0000256" key="6">
    <source>
        <dbReference type="ARBA" id="ARBA00022989"/>
    </source>
</evidence>
<dbReference type="PANTHER" id="PTHR45679:SF6">
    <property type="entry name" value="ER DEGRADATION-ENHANCING ALPHA-MANNOSIDASE-LIKE PROTEIN 2"/>
    <property type="match status" value="1"/>
</dbReference>
<evidence type="ECO:0000256" key="9">
    <source>
        <dbReference type="ARBA" id="ARBA00054385"/>
    </source>
</evidence>
<comment type="subcellular location">
    <subcellularLocation>
        <location evidence="2">Endoplasmic reticulum</location>
    </subcellularLocation>
    <subcellularLocation>
        <location evidence="1">Membrane</location>
        <topology evidence="1">Multi-pass membrane protein</topology>
    </subcellularLocation>
</comment>
<dbReference type="GO" id="GO:0005509">
    <property type="term" value="F:calcium ion binding"/>
    <property type="evidence" value="ECO:0007669"/>
    <property type="project" value="InterPro"/>
</dbReference>
<evidence type="ECO:0000256" key="1">
    <source>
        <dbReference type="ARBA" id="ARBA00004141"/>
    </source>
</evidence>
<name>A0A183HZ33_9BILA</name>
<reference evidence="15" key="1">
    <citation type="submission" date="2016-06" db="UniProtKB">
        <authorList>
            <consortium name="WormBaseParasite"/>
        </authorList>
    </citation>
    <scope>IDENTIFICATION</scope>
</reference>
<organism evidence="15">
    <name type="scientific">Onchocerca flexuosa</name>
    <dbReference type="NCBI Taxonomy" id="387005"/>
    <lineage>
        <taxon>Eukaryota</taxon>
        <taxon>Metazoa</taxon>
        <taxon>Ecdysozoa</taxon>
        <taxon>Nematoda</taxon>
        <taxon>Chromadorea</taxon>
        <taxon>Rhabditida</taxon>
        <taxon>Spirurina</taxon>
        <taxon>Spiruromorpha</taxon>
        <taxon>Filarioidea</taxon>
        <taxon>Onchocercidae</taxon>
        <taxon>Onchocerca</taxon>
    </lineage>
</organism>
<evidence type="ECO:0000256" key="14">
    <source>
        <dbReference type="SAM" id="Phobius"/>
    </source>
</evidence>
<evidence type="ECO:0000256" key="5">
    <source>
        <dbReference type="ARBA" id="ARBA00022824"/>
    </source>
</evidence>
<proteinExistence type="inferred from homology"/>
<dbReference type="Pfam" id="PF02535">
    <property type="entry name" value="Zip"/>
    <property type="match status" value="1"/>
</dbReference>
<dbReference type="FunFam" id="1.50.10.10:FF:000015">
    <property type="entry name" value="alpha-1,2-Mannosidase"/>
    <property type="match status" value="1"/>
</dbReference>
<feature type="active site" evidence="10">
    <location>
        <position position="638"/>
    </location>
</feature>
<dbReference type="EC" id="3.2.1.-" evidence="12"/>
<dbReference type="GO" id="GO:1904380">
    <property type="term" value="P:endoplasmic reticulum mannose trimming"/>
    <property type="evidence" value="ECO:0007669"/>
    <property type="project" value="InterPro"/>
</dbReference>
<dbReference type="PANTHER" id="PTHR45679">
    <property type="entry name" value="ER DEGRADATION-ENHANCING ALPHA-MANNOSIDASE-LIKE PROTEIN 2"/>
    <property type="match status" value="1"/>
</dbReference>
<dbReference type="WBParaSite" id="OFLC_0001274601-mRNA-1">
    <property type="protein sequence ID" value="OFLC_0001274601-mRNA-1"/>
    <property type="gene ID" value="OFLC_0001274601"/>
</dbReference>
<comment type="similarity">
    <text evidence="3 12">Belongs to the glycosyl hydrolase 47 family.</text>
</comment>
<dbReference type="GO" id="GO:0044322">
    <property type="term" value="C:endoplasmic reticulum quality control compartment"/>
    <property type="evidence" value="ECO:0007669"/>
    <property type="project" value="GOC"/>
</dbReference>
<feature type="transmembrane region" description="Helical" evidence="14">
    <location>
        <begin position="262"/>
        <end position="284"/>
    </location>
</feature>
<keyword evidence="4 14" id="KW-0812">Transmembrane</keyword>
<feature type="active site" evidence="10">
    <location>
        <position position="752"/>
    </location>
</feature>
<evidence type="ECO:0000256" key="13">
    <source>
        <dbReference type="SAM" id="Coils"/>
    </source>
</evidence>
<evidence type="ECO:0000256" key="11">
    <source>
        <dbReference type="PIRSR" id="PIRSR601382-2"/>
    </source>
</evidence>
<dbReference type="GO" id="GO:0005975">
    <property type="term" value="P:carbohydrate metabolic process"/>
    <property type="evidence" value="ECO:0007669"/>
    <property type="project" value="InterPro"/>
</dbReference>
<feature type="transmembrane region" description="Helical" evidence="14">
    <location>
        <begin position="45"/>
        <end position="67"/>
    </location>
</feature>
<keyword evidence="11" id="KW-0106">Calcium</keyword>
<keyword evidence="7 14" id="KW-0472">Membrane</keyword>
<comment type="function">
    <text evidence="9">Involved in the endoplasmic reticulum-associated degradation (ERAD) pathway that targets misfolded glycoproteins for degradation in an N-glycan-dependent manner. May initiate ERAD by promoting the first mannose trimming step of ERAD substrates, from Man9GlcNAc2 to Man8GlcNAc2. Seems to recognize and bind to exposed hydrophobic regions in target proteins.</text>
</comment>
<dbReference type="GO" id="GO:0046873">
    <property type="term" value="F:metal ion transmembrane transporter activity"/>
    <property type="evidence" value="ECO:0007669"/>
    <property type="project" value="InterPro"/>
</dbReference>
<comment type="cofactor">
    <cofactor evidence="11">
        <name>Ca(2+)</name>
        <dbReference type="ChEBI" id="CHEBI:29108"/>
    </cofactor>
</comment>
<dbReference type="InterPro" id="IPR012341">
    <property type="entry name" value="6hp_glycosidase-like_sf"/>
</dbReference>
<keyword evidence="6 14" id="KW-1133">Transmembrane helix</keyword>
<dbReference type="Gene3D" id="1.50.10.10">
    <property type="match status" value="1"/>
</dbReference>
<protein>
    <recommendedName>
        <fullName evidence="12">alpha-1,2-Mannosidase</fullName>
        <ecNumber evidence="12">3.2.1.-</ecNumber>
    </recommendedName>
</protein>
<dbReference type="SUPFAM" id="SSF48225">
    <property type="entry name" value="Seven-hairpin glycosidases"/>
    <property type="match status" value="1"/>
</dbReference>
<evidence type="ECO:0000313" key="15">
    <source>
        <dbReference type="WBParaSite" id="OFLC_0001274601-mRNA-1"/>
    </source>
</evidence>
<feature type="transmembrane region" description="Helical" evidence="14">
    <location>
        <begin position="12"/>
        <end position="39"/>
    </location>
</feature>
<dbReference type="GO" id="GO:1904154">
    <property type="term" value="P:positive regulation of retrograde protein transport, ER to cytosol"/>
    <property type="evidence" value="ECO:0007669"/>
    <property type="project" value="UniProtKB-ARBA"/>
</dbReference>
<accession>A0A183HZ33</accession>
<dbReference type="InterPro" id="IPR003689">
    <property type="entry name" value="ZIP"/>
</dbReference>
<evidence type="ECO:0000256" key="2">
    <source>
        <dbReference type="ARBA" id="ARBA00004240"/>
    </source>
</evidence>
<dbReference type="AlphaFoldDB" id="A0A183HZ33"/>
<dbReference type="InterPro" id="IPR001382">
    <property type="entry name" value="Glyco_hydro_47"/>
</dbReference>
<dbReference type="InterPro" id="IPR036026">
    <property type="entry name" value="Seven-hairpin_glycosidases"/>
</dbReference>
<feature type="transmembrane region" description="Helical" evidence="14">
    <location>
        <begin position="235"/>
        <end position="256"/>
    </location>
</feature>
<dbReference type="STRING" id="387005.A0A183HZ33"/>
<evidence type="ECO:0000256" key="12">
    <source>
        <dbReference type="RuleBase" id="RU361193"/>
    </source>
</evidence>
<evidence type="ECO:0000256" key="3">
    <source>
        <dbReference type="ARBA" id="ARBA00007658"/>
    </source>
</evidence>
<dbReference type="GO" id="GO:0016020">
    <property type="term" value="C:membrane"/>
    <property type="evidence" value="ECO:0007669"/>
    <property type="project" value="UniProtKB-SubCell"/>
</dbReference>
<sequence length="1082" mass="122264">LKRLNFRKSLILAWGIGLTVVTITAFGPSICITVVPFLGKTLYEFFMTFLVAFGVGTLSGSTLYVLLPGALGLNLANGTYYRIKISIILVVLNINEASAVEDNHTMPRIILTSENSDNREEYDDMEYYELEKERLKSEFEAAVKDPHDKIAVNVEVVEEKILDPSELDVATVTWMIMFGSLINNFLDGMSNGAAFANSLPRGFSIGIAVITQQLPQEIGTLAILIQSGLGFKRTLLLNLFPNSLSYLGFIIGVLIGNVDDSYGNYIFAASSGMYLYVFLGTLIPEIRDSINEQIKVDLKRSIRSTVLQAIGITTGIVLMHLIYVSLIYVYANVYLVYVRVKCLVYWTCMMLFDKEGEKGKRSTLQISSLPAVGMNACSMQELQAMKLFVSCILLLYFDSTVGISFSRSLMNKYRDKVKAMFYHAYNSYLLHAYPLDELKPLSCSGMDTWGGFSLTLIDSLDTLLIMGNETEFMRAAEIILRTVKVDMDVNVSVFETNIRVIGGLLSAHMLSGRVKEMELEPGWPCSGPLLRLAERFIQKLIPAFKSATGMPYGTINLKYGLHRNETAITCTAGIGTMLLEFVSTNILFLGNPQYEQIALKALDALWKLRSPLNLVGNHINVETGEWTATDAGIGAGVDSYFEYLAKAALLFQHPELMKQFKTYVKAINKYIRKDDWFVWISMTSGQLSMPIFQSLESFWPGILALTGDVDDAQRIIYQYSQVIRQYGFPPEFFNLVKQETVSKRAGYPLRPEFVESLYYVYRATQDPLLLEIAAEIVDAIEYSCRTKCGYATIVNAEHHSVEDRMESFFLSETAKYLYLLFDPDNFINANGTIARIVETPNGQCIIDAGGYIFNTEAHPLDPAIVYCCSAKRNSDLEMISRFENNIDLVSLMGIFDETLHPSGRSSEIVNNQELIYLDNQQLNFQENMKNDVRDVQLDKNLLKQSSLANPWLYDYVTVYDDRCLYCCWPTDFNIENVPFRRFLNVVFAKHIYPASSIQFSIGLICLPIGNNVVEALYKLDWKYIHEMNANQKFSSIDEIRFNKFRYRNMAELGYDVLLTPPLSYLSRFTGLGQVKPKPYNAQ</sequence>
<keyword evidence="13" id="KW-0175">Coiled coil</keyword>
<keyword evidence="11" id="KW-0479">Metal-binding</keyword>
<dbReference type="Pfam" id="PF01532">
    <property type="entry name" value="Glyco_hydro_47"/>
    <property type="match status" value="1"/>
</dbReference>
<evidence type="ECO:0000256" key="10">
    <source>
        <dbReference type="PIRSR" id="PIRSR601382-1"/>
    </source>
</evidence>
<evidence type="ECO:0000256" key="8">
    <source>
        <dbReference type="ARBA" id="ARBA00023180"/>
    </source>
</evidence>
<keyword evidence="8" id="KW-0325">Glycoprotein</keyword>
<feature type="active site" description="Proton donor" evidence="10">
    <location>
        <position position="495"/>
    </location>
</feature>